<dbReference type="Proteomes" id="UP000015441">
    <property type="component" value="Unassembled WGS sequence"/>
</dbReference>
<dbReference type="InParanoid" id="N1J887"/>
<organism evidence="2 3">
    <name type="scientific">Blumeria graminis f. sp. hordei (strain DH14)</name>
    <name type="common">Barley powdery mildew</name>
    <name type="synonym">Oidium monilioides f. sp. hordei</name>
    <dbReference type="NCBI Taxonomy" id="546991"/>
    <lineage>
        <taxon>Eukaryota</taxon>
        <taxon>Fungi</taxon>
        <taxon>Dikarya</taxon>
        <taxon>Ascomycota</taxon>
        <taxon>Pezizomycotina</taxon>
        <taxon>Leotiomycetes</taxon>
        <taxon>Erysiphales</taxon>
        <taxon>Erysiphaceae</taxon>
        <taxon>Blumeria</taxon>
        <taxon>Blumeria hordei</taxon>
    </lineage>
</organism>
<sequence>MKCTTFASITAILSLFTHAFAGRDYICDGKRLPYNTIDDNMTATLGLVYDSGNGAFQNPSRDKTSGVIFEYALGSDPSKPIFVPKFFIAREIKAYQVIYHG</sequence>
<evidence type="ECO:0000313" key="2">
    <source>
        <dbReference type="EMBL" id="CCU75739.1"/>
    </source>
</evidence>
<comment type="caution">
    <text evidence="2">The sequence shown here is derived from an EMBL/GenBank/DDBJ whole genome shotgun (WGS) entry which is preliminary data.</text>
</comment>
<name>N1J887_BLUG1</name>
<dbReference type="AlphaFoldDB" id="N1J887"/>
<feature type="chain" id="PRO_5004106461" evidence="1">
    <location>
        <begin position="22"/>
        <end position="101"/>
    </location>
</feature>
<proteinExistence type="predicted"/>
<dbReference type="EMBL" id="CAUH01001631">
    <property type="protein sequence ID" value="CCU75739.1"/>
    <property type="molecule type" value="Genomic_DNA"/>
</dbReference>
<gene>
    <name evidence="2" type="ORF">BGHDH14_bgh06200</name>
</gene>
<feature type="signal peptide" evidence="1">
    <location>
        <begin position="1"/>
        <end position="21"/>
    </location>
</feature>
<accession>N1J887</accession>
<keyword evidence="3" id="KW-1185">Reference proteome</keyword>
<keyword evidence="1" id="KW-0732">Signal</keyword>
<evidence type="ECO:0000256" key="1">
    <source>
        <dbReference type="SAM" id="SignalP"/>
    </source>
</evidence>
<reference evidence="2 3" key="1">
    <citation type="journal article" date="2010" name="Science">
        <title>Genome expansion and gene loss in powdery mildew fungi reveal tradeoffs in extreme parasitism.</title>
        <authorList>
            <person name="Spanu P.D."/>
            <person name="Abbott J.C."/>
            <person name="Amselem J."/>
            <person name="Burgis T.A."/>
            <person name="Soanes D.M."/>
            <person name="Stueber K."/>
            <person name="Ver Loren van Themaat E."/>
            <person name="Brown J.K.M."/>
            <person name="Butcher S.A."/>
            <person name="Gurr S.J."/>
            <person name="Lebrun M.-H."/>
            <person name="Ridout C.J."/>
            <person name="Schulze-Lefert P."/>
            <person name="Talbot N.J."/>
            <person name="Ahmadinejad N."/>
            <person name="Ametz C."/>
            <person name="Barton G.R."/>
            <person name="Benjdia M."/>
            <person name="Bidzinski P."/>
            <person name="Bindschedler L.V."/>
            <person name="Both M."/>
            <person name="Brewer M.T."/>
            <person name="Cadle-Davidson L."/>
            <person name="Cadle-Davidson M.M."/>
            <person name="Collemare J."/>
            <person name="Cramer R."/>
            <person name="Frenkel O."/>
            <person name="Godfrey D."/>
            <person name="Harriman J."/>
            <person name="Hoede C."/>
            <person name="King B.C."/>
            <person name="Klages S."/>
            <person name="Kleemann J."/>
            <person name="Knoll D."/>
            <person name="Koti P.S."/>
            <person name="Kreplak J."/>
            <person name="Lopez-Ruiz F.J."/>
            <person name="Lu X."/>
            <person name="Maekawa T."/>
            <person name="Mahanil S."/>
            <person name="Micali C."/>
            <person name="Milgroom M.G."/>
            <person name="Montana G."/>
            <person name="Noir S."/>
            <person name="O'Connell R.J."/>
            <person name="Oberhaensli S."/>
            <person name="Parlange F."/>
            <person name="Pedersen C."/>
            <person name="Quesneville H."/>
            <person name="Reinhardt R."/>
            <person name="Rott M."/>
            <person name="Sacristan S."/>
            <person name="Schmidt S.M."/>
            <person name="Schoen M."/>
            <person name="Skamnioti P."/>
            <person name="Sommer H."/>
            <person name="Stephens A."/>
            <person name="Takahara H."/>
            <person name="Thordal-Christensen H."/>
            <person name="Vigouroux M."/>
            <person name="Wessling R."/>
            <person name="Wicker T."/>
            <person name="Panstruga R."/>
        </authorList>
    </citation>
    <scope>NUCLEOTIDE SEQUENCE [LARGE SCALE GENOMIC DNA]</scope>
    <source>
        <strain evidence="2">DH14</strain>
    </source>
</reference>
<evidence type="ECO:0000313" key="3">
    <source>
        <dbReference type="Proteomes" id="UP000015441"/>
    </source>
</evidence>
<protein>
    <submittedName>
        <fullName evidence="2">CSEP0260 putative effector protein</fullName>
    </submittedName>
</protein>
<dbReference type="HOGENOM" id="CLU_2291221_0_0_1"/>